<evidence type="ECO:0000313" key="6">
    <source>
        <dbReference type="EMBL" id="VFJ13425.1"/>
    </source>
</evidence>
<dbReference type="PANTHER" id="PTHR21496">
    <property type="entry name" value="FERREDOXIN-RELATED"/>
    <property type="match status" value="1"/>
</dbReference>
<dbReference type="Proteomes" id="UP000294299">
    <property type="component" value="Chromosome NFRAN"/>
</dbReference>
<keyword evidence="3" id="KW-0408">Iron</keyword>
<dbReference type="Pfam" id="PF00355">
    <property type="entry name" value="Rieske"/>
    <property type="match status" value="1"/>
</dbReference>
<evidence type="ECO:0000256" key="2">
    <source>
        <dbReference type="ARBA" id="ARBA00022723"/>
    </source>
</evidence>
<keyword evidence="7" id="KW-1185">Reference proteome</keyword>
<keyword evidence="1" id="KW-0001">2Fe-2S</keyword>
<dbReference type="PANTHER" id="PTHR21496:SF23">
    <property type="entry name" value="3-PHENYLPROPIONATE_CINNAMIC ACID DIOXYGENASE FERREDOXIN SUBUNIT"/>
    <property type="match status" value="1"/>
</dbReference>
<dbReference type="InterPro" id="IPR017941">
    <property type="entry name" value="Rieske_2Fe-2S"/>
</dbReference>
<protein>
    <submittedName>
        <fullName evidence="6">Non-heme iron oxygenase ferredoxin subunit (Modular protein)</fullName>
    </submittedName>
</protein>
<sequence length="171" mass="19788">MIKMLINVINTGYVFFVSYYRVHRFLQLLSYKINYANKIKIAITTCYGYFNFIYKKAKYKFISYSSYMTWIKVCELSSLDNNNIVSFNHDNKEIMVVKAGDNIYAADRICTHAFADLSEGILNEDEKTLTCPLHLSAFKLNDGVPQNPPAETPLTTYETRIENNDVLVLFD</sequence>
<dbReference type="Gene3D" id="2.102.10.10">
    <property type="entry name" value="Rieske [2Fe-2S] iron-sulphur domain"/>
    <property type="match status" value="1"/>
</dbReference>
<dbReference type="EMBL" id="LR216287">
    <property type="protein sequence ID" value="VFJ13425.1"/>
    <property type="molecule type" value="Genomic_DNA"/>
</dbReference>
<dbReference type="PROSITE" id="PS51296">
    <property type="entry name" value="RIESKE"/>
    <property type="match status" value="1"/>
</dbReference>
<dbReference type="CDD" id="cd03528">
    <property type="entry name" value="Rieske_RO_ferredoxin"/>
    <property type="match status" value="1"/>
</dbReference>
<dbReference type="AlphaFoldDB" id="A0A484IBL4"/>
<organism evidence="6 7">
    <name type="scientific">Candidatus Nitrosocosmicus franklandianus</name>
    <dbReference type="NCBI Taxonomy" id="1798806"/>
    <lineage>
        <taxon>Archaea</taxon>
        <taxon>Nitrososphaerota</taxon>
        <taxon>Nitrososphaeria</taxon>
        <taxon>Nitrososphaerales</taxon>
        <taxon>Nitrososphaeraceae</taxon>
        <taxon>Candidatus Nitrosocosmicus</taxon>
    </lineage>
</organism>
<name>A0A484IBL4_9ARCH</name>
<keyword evidence="4" id="KW-0411">Iron-sulfur</keyword>
<dbReference type="GO" id="GO:0051537">
    <property type="term" value="F:2 iron, 2 sulfur cluster binding"/>
    <property type="evidence" value="ECO:0007669"/>
    <property type="project" value="UniProtKB-KW"/>
</dbReference>
<proteinExistence type="predicted"/>
<reference evidence="6 7" key="1">
    <citation type="submission" date="2019-02" db="EMBL/GenBank/DDBJ databases">
        <authorList>
            <person name="Lehtovirta-Morley E L."/>
        </authorList>
    </citation>
    <scope>NUCLEOTIDE SEQUENCE [LARGE SCALE GENOMIC DNA]</scope>
    <source>
        <strain evidence="6">NFRAN1</strain>
    </source>
</reference>
<evidence type="ECO:0000313" key="7">
    <source>
        <dbReference type="Proteomes" id="UP000294299"/>
    </source>
</evidence>
<evidence type="ECO:0000256" key="1">
    <source>
        <dbReference type="ARBA" id="ARBA00022714"/>
    </source>
</evidence>
<accession>A0A484IBL4</accession>
<dbReference type="KEGG" id="nfn:NFRAN_1103"/>
<evidence type="ECO:0000259" key="5">
    <source>
        <dbReference type="PROSITE" id="PS51296"/>
    </source>
</evidence>
<evidence type="ECO:0000256" key="4">
    <source>
        <dbReference type="ARBA" id="ARBA00023014"/>
    </source>
</evidence>
<gene>
    <name evidence="6" type="ORF">NFRAN_1103</name>
</gene>
<evidence type="ECO:0000256" key="3">
    <source>
        <dbReference type="ARBA" id="ARBA00023004"/>
    </source>
</evidence>
<dbReference type="InterPro" id="IPR036922">
    <property type="entry name" value="Rieske_2Fe-2S_sf"/>
</dbReference>
<keyword evidence="2" id="KW-0479">Metal-binding</keyword>
<feature type="domain" description="Rieske" evidence="5">
    <location>
        <begin position="71"/>
        <end position="168"/>
    </location>
</feature>
<dbReference type="GO" id="GO:0046872">
    <property type="term" value="F:metal ion binding"/>
    <property type="evidence" value="ECO:0007669"/>
    <property type="project" value="UniProtKB-KW"/>
</dbReference>
<dbReference type="SUPFAM" id="SSF50022">
    <property type="entry name" value="ISP domain"/>
    <property type="match status" value="1"/>
</dbReference>